<sequence length="451" mass="48368">MSQAQRVLPESGFDNPPRRTTLSRLLTPAVLILAPVAASFISWLSLIGWCSAGGCPAGSVMQLRGFLQPASITIPGVTMLFVWYAAVVVLATIGWRMGSGTAANSELHERSSNSAFERRYFFVILGAATIGVGYSFYTIAGATSIIGSLTSQTGNSFTEALPDSAGVPTLRYATILAAPIAVYLWRKRVISIVWMLVAVALLLVNSLIASRLSLLMAIVVYIFIWAAAHRRPTPAGQKSVRPWHVIVGVLILFSLLTALNFVRNGNYYRDAGVTNPVAMNLYQSGAYLAVPAQVSLGVSDAIMRGSFERPGGPVESIYAALPSFVVPAEVNRSKESVSADAYEFTVSSASNFTTNSEFADTYSEFGAWGWLYTLLLFPLAGYIFGRFMAYGPVLAGSAGVIAYCFAEVWRIQLLTQGIVVFLVLLTLVGAFFASASTKTGRARKPALGEGN</sequence>
<feature type="transmembrane region" description="Helical" evidence="1">
    <location>
        <begin position="120"/>
        <end position="149"/>
    </location>
</feature>
<feature type="transmembrane region" description="Helical" evidence="1">
    <location>
        <begin position="243"/>
        <end position="262"/>
    </location>
</feature>
<accession>A0ABT4MXQ5</accession>
<feature type="transmembrane region" description="Helical" evidence="1">
    <location>
        <begin position="413"/>
        <end position="435"/>
    </location>
</feature>
<keyword evidence="1" id="KW-1133">Transmembrane helix</keyword>
<evidence type="ECO:0000313" key="2">
    <source>
        <dbReference type="EMBL" id="MCZ4551778.1"/>
    </source>
</evidence>
<dbReference type="EMBL" id="JAPWIE010000005">
    <property type="protein sequence ID" value="MCZ4551778.1"/>
    <property type="molecule type" value="Genomic_DNA"/>
</dbReference>
<evidence type="ECO:0000313" key="3">
    <source>
        <dbReference type="Proteomes" id="UP001067235"/>
    </source>
</evidence>
<gene>
    <name evidence="2" type="ORF">O4213_17445</name>
</gene>
<dbReference type="RefSeq" id="WP_301572680.1">
    <property type="nucleotide sequence ID" value="NZ_JAPWIE010000005.1"/>
</dbReference>
<proteinExistence type="predicted"/>
<keyword evidence="1" id="KW-0812">Transmembrane</keyword>
<dbReference type="GO" id="GO:0016874">
    <property type="term" value="F:ligase activity"/>
    <property type="evidence" value="ECO:0007669"/>
    <property type="project" value="UniProtKB-KW"/>
</dbReference>
<comment type="caution">
    <text evidence="2">The sequence shown here is derived from an EMBL/GenBank/DDBJ whole genome shotgun (WGS) entry which is preliminary data.</text>
</comment>
<reference evidence="2" key="1">
    <citation type="submission" date="2022-12" db="EMBL/GenBank/DDBJ databases">
        <authorList>
            <person name="Krivoruchko A.V."/>
            <person name="Elkin A."/>
        </authorList>
    </citation>
    <scope>NUCLEOTIDE SEQUENCE</scope>
    <source>
        <strain evidence="2">IEGM 1388</strain>
    </source>
</reference>
<name>A0ABT4MXQ5_GORRU</name>
<feature type="transmembrane region" description="Helical" evidence="1">
    <location>
        <begin position="25"/>
        <end position="46"/>
    </location>
</feature>
<keyword evidence="2" id="KW-0436">Ligase</keyword>
<keyword evidence="1" id="KW-0472">Membrane</keyword>
<feature type="transmembrane region" description="Helical" evidence="1">
    <location>
        <begin position="192"/>
        <end position="223"/>
    </location>
</feature>
<organism evidence="2 3">
    <name type="scientific">Gordonia rubripertincta</name>
    <name type="common">Rhodococcus corallinus</name>
    <dbReference type="NCBI Taxonomy" id="36822"/>
    <lineage>
        <taxon>Bacteria</taxon>
        <taxon>Bacillati</taxon>
        <taxon>Actinomycetota</taxon>
        <taxon>Actinomycetes</taxon>
        <taxon>Mycobacteriales</taxon>
        <taxon>Gordoniaceae</taxon>
        <taxon>Gordonia</taxon>
    </lineage>
</organism>
<keyword evidence="3" id="KW-1185">Reference proteome</keyword>
<feature type="transmembrane region" description="Helical" evidence="1">
    <location>
        <begin position="66"/>
        <end position="91"/>
    </location>
</feature>
<feature type="transmembrane region" description="Helical" evidence="1">
    <location>
        <begin position="365"/>
        <end position="383"/>
    </location>
</feature>
<dbReference type="Proteomes" id="UP001067235">
    <property type="component" value="Unassembled WGS sequence"/>
</dbReference>
<evidence type="ECO:0000256" key="1">
    <source>
        <dbReference type="SAM" id="Phobius"/>
    </source>
</evidence>
<protein>
    <submittedName>
        <fullName evidence="2">O-antigen ligase</fullName>
    </submittedName>
</protein>
<feature type="transmembrane region" description="Helical" evidence="1">
    <location>
        <begin position="169"/>
        <end position="185"/>
    </location>
</feature>